<dbReference type="InterPro" id="IPR013087">
    <property type="entry name" value="Znf_C2H2_type"/>
</dbReference>
<dbReference type="Proteomes" id="UP000825729">
    <property type="component" value="Unassembled WGS sequence"/>
</dbReference>
<proteinExistence type="predicted"/>
<dbReference type="Pfam" id="PF23228">
    <property type="entry name" value="zf_PCFS4"/>
    <property type="match status" value="1"/>
</dbReference>
<reference evidence="4 5" key="1">
    <citation type="submission" date="2021-07" db="EMBL/GenBank/DDBJ databases">
        <title>The Aristolochia fimbriata genome: insights into angiosperm evolution, floral development and chemical biosynthesis.</title>
        <authorList>
            <person name="Jiao Y."/>
        </authorList>
    </citation>
    <scope>NUCLEOTIDE SEQUENCE [LARGE SCALE GENOMIC DNA]</scope>
    <source>
        <strain evidence="4">IBCAS-2021</strain>
        <tissue evidence="4">Leaf</tissue>
    </source>
</reference>
<protein>
    <recommendedName>
        <fullName evidence="3">CID domain-containing protein</fullName>
    </recommendedName>
</protein>
<dbReference type="GO" id="GO:0005737">
    <property type="term" value="C:cytoplasm"/>
    <property type="evidence" value="ECO:0007669"/>
    <property type="project" value="TreeGrafter"/>
</dbReference>
<evidence type="ECO:0000256" key="1">
    <source>
        <dbReference type="ARBA" id="ARBA00022664"/>
    </source>
</evidence>
<sequence length="975" mass="106226">MDEDDRKPNPKSLGYFSDQRLKTASAAPDLAQKPTSSILERFRALLREREEEVRLTEGDMGSSVPVEDVVRLYEEVLSELTFNSKPIITELTIIAGEQSQCAEGIAEAICARILEVPVEQKLPSLYLLDSIVKNIGGDYVRCFAARLPQVFCEAYKQVDPNLHPAMNHLFGTWSAVFPSSVLSRIDGEIKVSPPVTRQPSGTASVRSSELPSPRPGHGIHVNLNYVERRQLEHSTEDVPRGKGSSSSVQAYGRKQITGYSGDDFNNADMLRRVDPPQILSGHPSTVVAAERQKSKAVMRLSSPSRLEPSRPLSPAVGKLVRDISPASAVDRISPESRPGLRNGERNGWWERHWSEDGTQQRESSSSYQISNGNSQRTQRGLIDSYGNYRAKGILPDKSPKIEQLDVNAINNGAAARNWQNVEEEEYDWEDMSPTLASRSSGNDLPGPTHGSLHVITGPGRPHSDMQPRNRDWPGHAYLPLADDSSATIDDRGPFIGSGHGPLSKMSSSAGMRHELLAKYGRAGYPQDSWNLPHGSSQPSVPYVLQKSGTSTSMLFPAADGVTPTTQKAPVSIDSQPDSDSAIETIVSGRKRPASSNLNLHVKSGPATKKHYAQGPHLPPISSMTGLPMAGSHHPASSVPSLLHQKHHFVNQGPRNMLQSTEQVQWSHQQARSISLSQPNQDHARVSALIAKQSAPIQGQGAIQNMLMPNLYSGVSSSMGANCIRETSTQLHGGAGPPLPPGPLPVLPQTGLMSQNSASAVVNPPGNAFSGLISSLMAQGLISLATPASSQDPLGVDFNVELLKVRHESAINALYADLPRQCTTCGMRFKCKEEHSCHMDWHVTKNRMSKNRKQNPSRRWFVSVKEWLSGAEALGTEVAPGFLPTENIVEKRVDEEMAVPADENQNVCALCGEPFEDFYSDETEEWMYRGAVYMNAPDGSVEGIDTALLGPIVHVKCRSESTTSPSEDYVKDKGVS</sequence>
<feature type="region of interest" description="Disordered" evidence="2">
    <location>
        <begin position="604"/>
        <end position="638"/>
    </location>
</feature>
<accession>A0AAV7EZ61</accession>
<dbReference type="CDD" id="cd16982">
    <property type="entry name" value="CID_Pcf11"/>
    <property type="match status" value="1"/>
</dbReference>
<feature type="region of interest" description="Disordered" evidence="2">
    <location>
        <begin position="192"/>
        <end position="219"/>
    </location>
</feature>
<dbReference type="GO" id="GO:0006369">
    <property type="term" value="P:termination of RNA polymerase II transcription"/>
    <property type="evidence" value="ECO:0007669"/>
    <property type="project" value="InterPro"/>
</dbReference>
<dbReference type="PROSITE" id="PS51391">
    <property type="entry name" value="CID"/>
    <property type="match status" value="1"/>
</dbReference>
<dbReference type="Gene3D" id="1.25.40.90">
    <property type="match status" value="1"/>
</dbReference>
<evidence type="ECO:0000313" key="5">
    <source>
        <dbReference type="Proteomes" id="UP000825729"/>
    </source>
</evidence>
<dbReference type="PANTHER" id="PTHR15921">
    <property type="entry name" value="PRE-MRNA CLEAVAGE COMPLEX II"/>
    <property type="match status" value="1"/>
</dbReference>
<feature type="compositionally biased region" description="Polar residues" evidence="2">
    <location>
        <begin position="195"/>
        <end position="210"/>
    </location>
</feature>
<dbReference type="SUPFAM" id="SSF48464">
    <property type="entry name" value="ENTH/VHS domain"/>
    <property type="match status" value="1"/>
</dbReference>
<gene>
    <name evidence="4" type="ORF">H6P81_007021</name>
</gene>
<evidence type="ECO:0000256" key="2">
    <source>
        <dbReference type="SAM" id="MobiDB-lite"/>
    </source>
</evidence>
<dbReference type="InterPro" id="IPR008942">
    <property type="entry name" value="ENTH_VHS"/>
</dbReference>
<feature type="compositionally biased region" description="Low complexity" evidence="2">
    <location>
        <begin position="363"/>
        <end position="375"/>
    </location>
</feature>
<dbReference type="GO" id="GO:0005849">
    <property type="term" value="C:mRNA cleavage factor complex"/>
    <property type="evidence" value="ECO:0007669"/>
    <property type="project" value="TreeGrafter"/>
</dbReference>
<dbReference type="GO" id="GO:0031124">
    <property type="term" value="P:mRNA 3'-end processing"/>
    <property type="evidence" value="ECO:0007669"/>
    <property type="project" value="InterPro"/>
</dbReference>
<feature type="region of interest" description="Disordered" evidence="2">
    <location>
        <begin position="354"/>
        <end position="379"/>
    </location>
</feature>
<dbReference type="PANTHER" id="PTHR15921:SF12">
    <property type="entry name" value="POLYADENYLATION AND CLEAVAGE FACTOR HOMOLOG 4"/>
    <property type="match status" value="1"/>
</dbReference>
<dbReference type="EMBL" id="JAINDJ010000003">
    <property type="protein sequence ID" value="KAG9454117.1"/>
    <property type="molecule type" value="Genomic_DNA"/>
</dbReference>
<dbReference type="InterPro" id="IPR057242">
    <property type="entry name" value="PCFS4-like"/>
</dbReference>
<organism evidence="4 5">
    <name type="scientific">Aristolochia fimbriata</name>
    <name type="common">White veined hardy Dutchman's pipe vine</name>
    <dbReference type="NCBI Taxonomy" id="158543"/>
    <lineage>
        <taxon>Eukaryota</taxon>
        <taxon>Viridiplantae</taxon>
        <taxon>Streptophyta</taxon>
        <taxon>Embryophyta</taxon>
        <taxon>Tracheophyta</taxon>
        <taxon>Spermatophyta</taxon>
        <taxon>Magnoliopsida</taxon>
        <taxon>Magnoliidae</taxon>
        <taxon>Piperales</taxon>
        <taxon>Aristolochiaceae</taxon>
        <taxon>Aristolochia</taxon>
    </lineage>
</organism>
<dbReference type="GO" id="GO:0000993">
    <property type="term" value="F:RNA polymerase II complex binding"/>
    <property type="evidence" value="ECO:0007669"/>
    <property type="project" value="InterPro"/>
</dbReference>
<comment type="caution">
    <text evidence="4">The sequence shown here is derived from an EMBL/GenBank/DDBJ whole genome shotgun (WGS) entry which is preliminary data.</text>
</comment>
<dbReference type="GO" id="GO:0003729">
    <property type="term" value="F:mRNA binding"/>
    <property type="evidence" value="ECO:0007669"/>
    <property type="project" value="InterPro"/>
</dbReference>
<name>A0AAV7EZ61_ARIFI</name>
<dbReference type="AlphaFoldDB" id="A0AAV7EZ61"/>
<keyword evidence="5" id="KW-1185">Reference proteome</keyword>
<dbReference type="PROSITE" id="PS00028">
    <property type="entry name" value="ZINC_FINGER_C2H2_1"/>
    <property type="match status" value="1"/>
</dbReference>
<feature type="domain" description="CID" evidence="3">
    <location>
        <begin position="65"/>
        <end position="193"/>
    </location>
</feature>
<dbReference type="InterPro" id="IPR045154">
    <property type="entry name" value="PCF11-like"/>
</dbReference>
<keyword evidence="1" id="KW-0507">mRNA processing</keyword>
<evidence type="ECO:0000259" key="3">
    <source>
        <dbReference type="PROSITE" id="PS51391"/>
    </source>
</evidence>
<evidence type="ECO:0000313" key="4">
    <source>
        <dbReference type="EMBL" id="KAG9454117.1"/>
    </source>
</evidence>
<feature type="region of interest" description="Disordered" evidence="2">
    <location>
        <begin position="658"/>
        <end position="679"/>
    </location>
</feature>
<dbReference type="InterPro" id="IPR047415">
    <property type="entry name" value="Pcf11_CID"/>
</dbReference>
<dbReference type="FunFam" id="1.25.40.90:FF:000023">
    <property type="entry name" value="polyadenylation and cleavage factor homolog 4"/>
    <property type="match status" value="1"/>
</dbReference>
<dbReference type="InterPro" id="IPR006569">
    <property type="entry name" value="CID_dom"/>
</dbReference>
<dbReference type="Pfam" id="PF04818">
    <property type="entry name" value="CID"/>
    <property type="match status" value="1"/>
</dbReference>
<dbReference type="SMART" id="SM00582">
    <property type="entry name" value="RPR"/>
    <property type="match status" value="1"/>
</dbReference>